<comment type="caution">
    <text evidence="8">The sequence shown here is derived from an EMBL/GenBank/DDBJ whole genome shotgun (WGS) entry which is preliminary data.</text>
</comment>
<dbReference type="PROSITE" id="PS50043">
    <property type="entry name" value="HTH_LUXR_2"/>
    <property type="match status" value="1"/>
</dbReference>
<dbReference type="Proteomes" id="UP001310692">
    <property type="component" value="Unassembled WGS sequence"/>
</dbReference>
<dbReference type="RefSeq" id="WP_330195134.1">
    <property type="nucleotide sequence ID" value="NZ_JAZDRO010000001.1"/>
</dbReference>
<organism evidence="8 9">
    <name type="scientific">Hyphobacterium marinum</name>
    <dbReference type="NCBI Taxonomy" id="3116574"/>
    <lineage>
        <taxon>Bacteria</taxon>
        <taxon>Pseudomonadati</taxon>
        <taxon>Pseudomonadota</taxon>
        <taxon>Alphaproteobacteria</taxon>
        <taxon>Maricaulales</taxon>
        <taxon>Maricaulaceae</taxon>
        <taxon>Hyphobacterium</taxon>
    </lineage>
</organism>
<sequence>MKTALIVEDVGETRRWLSGILQSAYPGCEVEEAATMRAGLAAVAARDFDIALIDLGLPDGSGLEVLRSLRLLRPETISIVTTVMGEDAYIVSALSAGASGYLLKETPEDLLTRQLVQLAEGIPAISPSIARRIMDHFRLTGPAAELDNALTARESEVLGLIARGLRNADVAQALSLAESTVASHIKAIYRKLGISSRAEASWHATRLGLAVPKPDSAV</sequence>
<keyword evidence="9" id="KW-1185">Reference proteome</keyword>
<keyword evidence="1 5" id="KW-0597">Phosphoprotein</keyword>
<dbReference type="SMART" id="SM00421">
    <property type="entry name" value="HTH_LUXR"/>
    <property type="match status" value="1"/>
</dbReference>
<gene>
    <name evidence="8" type="ORF">V0U35_02805</name>
</gene>
<dbReference type="InterPro" id="IPR001789">
    <property type="entry name" value="Sig_transdc_resp-reg_receiver"/>
</dbReference>
<keyword evidence="3" id="KW-0238">DNA-binding</keyword>
<dbReference type="InterPro" id="IPR039420">
    <property type="entry name" value="WalR-like"/>
</dbReference>
<dbReference type="Gene3D" id="3.40.50.2300">
    <property type="match status" value="1"/>
</dbReference>
<evidence type="ECO:0000256" key="1">
    <source>
        <dbReference type="ARBA" id="ARBA00022553"/>
    </source>
</evidence>
<dbReference type="InterPro" id="IPR016032">
    <property type="entry name" value="Sig_transdc_resp-reg_C-effctor"/>
</dbReference>
<evidence type="ECO:0000256" key="4">
    <source>
        <dbReference type="ARBA" id="ARBA00023163"/>
    </source>
</evidence>
<dbReference type="Pfam" id="PF00196">
    <property type="entry name" value="GerE"/>
    <property type="match status" value="1"/>
</dbReference>
<dbReference type="SUPFAM" id="SSF52172">
    <property type="entry name" value="CheY-like"/>
    <property type="match status" value="1"/>
</dbReference>
<dbReference type="InterPro" id="IPR000792">
    <property type="entry name" value="Tscrpt_reg_LuxR_C"/>
</dbReference>
<reference evidence="8 9" key="1">
    <citation type="submission" date="2024-01" db="EMBL/GenBank/DDBJ databases">
        <title>Hyphobacterium bacterium isolated from marine sediment.</title>
        <authorList>
            <person name="Zhao S."/>
        </authorList>
    </citation>
    <scope>NUCLEOTIDE SEQUENCE [LARGE SCALE GENOMIC DNA]</scope>
    <source>
        <strain evidence="8 9">Y60-23</strain>
    </source>
</reference>
<dbReference type="PROSITE" id="PS00622">
    <property type="entry name" value="HTH_LUXR_1"/>
    <property type="match status" value="1"/>
</dbReference>
<dbReference type="CDD" id="cd06170">
    <property type="entry name" value="LuxR_C_like"/>
    <property type="match status" value="1"/>
</dbReference>
<dbReference type="SUPFAM" id="SSF46894">
    <property type="entry name" value="C-terminal effector domain of the bipartite response regulators"/>
    <property type="match status" value="1"/>
</dbReference>
<dbReference type="EMBL" id="JAZDRO010000001">
    <property type="protein sequence ID" value="MEE2565599.1"/>
    <property type="molecule type" value="Genomic_DNA"/>
</dbReference>
<dbReference type="PRINTS" id="PR00038">
    <property type="entry name" value="HTHLUXR"/>
</dbReference>
<dbReference type="InterPro" id="IPR058245">
    <property type="entry name" value="NreC/VraR/RcsB-like_REC"/>
</dbReference>
<feature type="domain" description="HTH luxR-type" evidence="6">
    <location>
        <begin position="143"/>
        <end position="208"/>
    </location>
</feature>
<protein>
    <submittedName>
        <fullName evidence="8">Response regulator transcription factor</fullName>
    </submittedName>
</protein>
<proteinExistence type="predicted"/>
<evidence type="ECO:0000259" key="7">
    <source>
        <dbReference type="PROSITE" id="PS50110"/>
    </source>
</evidence>
<dbReference type="Pfam" id="PF00072">
    <property type="entry name" value="Response_reg"/>
    <property type="match status" value="1"/>
</dbReference>
<keyword evidence="2" id="KW-0805">Transcription regulation</keyword>
<evidence type="ECO:0000256" key="3">
    <source>
        <dbReference type="ARBA" id="ARBA00023125"/>
    </source>
</evidence>
<dbReference type="InterPro" id="IPR011006">
    <property type="entry name" value="CheY-like_superfamily"/>
</dbReference>
<accession>A0ABU7LVQ1</accession>
<dbReference type="PROSITE" id="PS50110">
    <property type="entry name" value="RESPONSE_REGULATORY"/>
    <property type="match status" value="1"/>
</dbReference>
<dbReference type="InterPro" id="IPR036388">
    <property type="entry name" value="WH-like_DNA-bd_sf"/>
</dbReference>
<dbReference type="PANTHER" id="PTHR43214">
    <property type="entry name" value="TWO-COMPONENT RESPONSE REGULATOR"/>
    <property type="match status" value="1"/>
</dbReference>
<evidence type="ECO:0000256" key="5">
    <source>
        <dbReference type="PROSITE-ProRule" id="PRU00169"/>
    </source>
</evidence>
<evidence type="ECO:0000256" key="2">
    <source>
        <dbReference type="ARBA" id="ARBA00023015"/>
    </source>
</evidence>
<evidence type="ECO:0000259" key="6">
    <source>
        <dbReference type="PROSITE" id="PS50043"/>
    </source>
</evidence>
<evidence type="ECO:0000313" key="8">
    <source>
        <dbReference type="EMBL" id="MEE2565599.1"/>
    </source>
</evidence>
<dbReference type="Gene3D" id="1.10.10.10">
    <property type="entry name" value="Winged helix-like DNA-binding domain superfamily/Winged helix DNA-binding domain"/>
    <property type="match status" value="1"/>
</dbReference>
<dbReference type="PANTHER" id="PTHR43214:SF41">
    <property type="entry name" value="NITRATE_NITRITE RESPONSE REGULATOR PROTEIN NARP"/>
    <property type="match status" value="1"/>
</dbReference>
<feature type="modified residue" description="4-aspartylphosphate" evidence="5">
    <location>
        <position position="54"/>
    </location>
</feature>
<evidence type="ECO:0000313" key="9">
    <source>
        <dbReference type="Proteomes" id="UP001310692"/>
    </source>
</evidence>
<dbReference type="CDD" id="cd17535">
    <property type="entry name" value="REC_NarL-like"/>
    <property type="match status" value="1"/>
</dbReference>
<keyword evidence="4" id="KW-0804">Transcription</keyword>
<dbReference type="SMART" id="SM00448">
    <property type="entry name" value="REC"/>
    <property type="match status" value="1"/>
</dbReference>
<name>A0ABU7LVQ1_9PROT</name>
<feature type="domain" description="Response regulatory" evidence="7">
    <location>
        <begin position="3"/>
        <end position="119"/>
    </location>
</feature>